<dbReference type="AlphaFoldDB" id="A0A6V7PLG4"/>
<organism evidence="1">
    <name type="scientific">Ananas comosus var. bracteatus</name>
    <name type="common">red pineapple</name>
    <dbReference type="NCBI Taxonomy" id="296719"/>
    <lineage>
        <taxon>Eukaryota</taxon>
        <taxon>Viridiplantae</taxon>
        <taxon>Streptophyta</taxon>
        <taxon>Embryophyta</taxon>
        <taxon>Tracheophyta</taxon>
        <taxon>Spermatophyta</taxon>
        <taxon>Magnoliopsida</taxon>
        <taxon>Liliopsida</taxon>
        <taxon>Poales</taxon>
        <taxon>Bromeliaceae</taxon>
        <taxon>Bromelioideae</taxon>
        <taxon>Ananas</taxon>
    </lineage>
</organism>
<protein>
    <submittedName>
        <fullName evidence="1">Uncharacterized protein</fullName>
    </submittedName>
</protein>
<evidence type="ECO:0000313" key="1">
    <source>
        <dbReference type="EMBL" id="CAD1831679.1"/>
    </source>
</evidence>
<accession>A0A6V7PLG4</accession>
<reference evidence="1" key="1">
    <citation type="submission" date="2020-07" db="EMBL/GenBank/DDBJ databases">
        <authorList>
            <person name="Lin J."/>
        </authorList>
    </citation>
    <scope>NUCLEOTIDE SEQUENCE</scope>
</reference>
<dbReference type="EMBL" id="LR862149">
    <property type="protein sequence ID" value="CAD1831679.1"/>
    <property type="molecule type" value="Genomic_DNA"/>
</dbReference>
<gene>
    <name evidence="1" type="ORF">CB5_LOCUS14890</name>
</gene>
<name>A0A6V7PLG4_ANACO</name>
<sequence>MALKNAATATGSMMFNASQVCLSASVLTIGVAGAAIQFGTIPEEARAAAMALFKVVTSTNDVTAVVPRLPSRGRRPNVVIPNPPRVPVKERMTPISASTKMELQGRLVFQNQIEETSPLDGAPKASVFNRLTFPKDTVTKAFKRNLRRTLKRQEINKEKKSRQTQLTRFVAGPAVLVRNRYAPLRFVRKNSPTAILRPESEIVHLKPSSAYPRLRNNNENSVFKRIYKTFKAAKGGMNLEKKIEKPKWQQKSTLSWKERNTEWKPKTLAQIKEENLK</sequence>
<proteinExistence type="predicted"/>